<feature type="transmembrane region" description="Helical" evidence="1">
    <location>
        <begin position="12"/>
        <end position="36"/>
    </location>
</feature>
<dbReference type="RefSeq" id="WP_036508784.1">
    <property type="nucleotide sequence ID" value="NZ_AONB01000004.1"/>
</dbReference>
<reference evidence="3" key="1">
    <citation type="submission" date="2012-11" db="EMBL/GenBank/DDBJ databases">
        <authorList>
            <person name="Singh A."/>
            <person name="Pinnaka A.K."/>
            <person name="Vaidya B."/>
        </authorList>
    </citation>
    <scope>NUCLEOTIDE SEQUENCE [LARGE SCALE GENOMIC DNA]</scope>
    <source>
        <strain evidence="3">AK23</strain>
    </source>
</reference>
<evidence type="ECO:0000256" key="1">
    <source>
        <dbReference type="SAM" id="Phobius"/>
    </source>
</evidence>
<dbReference type="SUPFAM" id="SSF54523">
    <property type="entry name" value="Pili subunits"/>
    <property type="match status" value="1"/>
</dbReference>
<dbReference type="Pfam" id="PF07963">
    <property type="entry name" value="N_methyl"/>
    <property type="match status" value="1"/>
</dbReference>
<dbReference type="InterPro" id="IPR045584">
    <property type="entry name" value="Pilin-like"/>
</dbReference>
<name>W9V6S2_9GAMM</name>
<evidence type="ECO:0000313" key="2">
    <source>
        <dbReference type="EMBL" id="EXJ11792.1"/>
    </source>
</evidence>
<evidence type="ECO:0000313" key="3">
    <source>
        <dbReference type="Proteomes" id="UP000019464"/>
    </source>
</evidence>
<reference evidence="2 3" key="2">
    <citation type="journal article" date="2015" name="Syst. Appl. Microbiol.">
        <title>Nitrincola nitratireducens sp. nov. isolated from a haloalkaline crater lake.</title>
        <authorList>
            <person name="Singh A."/>
            <person name="Vaidya B."/>
            <person name="Tanuku N.R."/>
            <person name="Pinnaka A.K."/>
        </authorList>
    </citation>
    <scope>NUCLEOTIDE SEQUENCE [LARGE SCALE GENOMIC DNA]</scope>
    <source>
        <strain evidence="2 3">AK23</strain>
    </source>
</reference>
<proteinExistence type="predicted"/>
<accession>W9V6S2</accession>
<dbReference type="STRING" id="1229521.D791_01165"/>
<dbReference type="NCBIfam" id="TIGR02532">
    <property type="entry name" value="IV_pilin_GFxxxE"/>
    <property type="match status" value="1"/>
</dbReference>
<protein>
    <submittedName>
        <fullName evidence="2">Tfp pilus assembly protein FimT</fullName>
    </submittedName>
</protein>
<keyword evidence="1" id="KW-1133">Transmembrane helix</keyword>
<keyword evidence="1" id="KW-0812">Transmembrane</keyword>
<keyword evidence="1" id="KW-0472">Membrane</keyword>
<gene>
    <name evidence="2" type="ORF">D791_01165</name>
</gene>
<dbReference type="Proteomes" id="UP000019464">
    <property type="component" value="Unassembled WGS sequence"/>
</dbReference>
<sequence>MSLTQPKPTQGFTLLELLVVLVILTGVVGISSPYMMRLYETVRFQRFVKDMQQSLLEVRHAAMMSGEVRRFYFSYESQRFGDTDALTQQIPKAFKVDMIAAAEIQEGAVGVIDFYPAGGSSGGSLEIRQDERSARVRVDWLLGRVTLEPLLNES</sequence>
<keyword evidence="3" id="KW-1185">Reference proteome</keyword>
<dbReference type="EMBL" id="AONB01000004">
    <property type="protein sequence ID" value="EXJ11792.1"/>
    <property type="molecule type" value="Genomic_DNA"/>
</dbReference>
<comment type="caution">
    <text evidence="2">The sequence shown here is derived from an EMBL/GenBank/DDBJ whole genome shotgun (WGS) entry which is preliminary data.</text>
</comment>
<organism evidence="2 3">
    <name type="scientific">Nitrincola nitratireducens</name>
    <dbReference type="NCBI Taxonomy" id="1229521"/>
    <lineage>
        <taxon>Bacteria</taxon>
        <taxon>Pseudomonadati</taxon>
        <taxon>Pseudomonadota</taxon>
        <taxon>Gammaproteobacteria</taxon>
        <taxon>Oceanospirillales</taxon>
        <taxon>Oceanospirillaceae</taxon>
        <taxon>Nitrincola</taxon>
    </lineage>
</organism>
<dbReference type="AlphaFoldDB" id="W9V6S2"/>
<dbReference type="InterPro" id="IPR012902">
    <property type="entry name" value="N_methyl_site"/>
</dbReference>
<dbReference type="OrthoDB" id="8481584at2"/>